<dbReference type="AlphaFoldDB" id="A0A182IFS2"/>
<proteinExistence type="predicted"/>
<reference evidence="1" key="1">
    <citation type="submission" date="2022-08" db="UniProtKB">
        <authorList>
            <consortium name="EnsemblMetazoa"/>
        </authorList>
    </citation>
    <scope>IDENTIFICATION</scope>
    <source>
        <strain evidence="1">Dongola</strain>
    </source>
</reference>
<sequence>MLPNYALPIVKIDNILRI</sequence>
<evidence type="ECO:0000313" key="2">
    <source>
        <dbReference type="Proteomes" id="UP000075840"/>
    </source>
</evidence>
<name>A0A182IFS2_ANOAR</name>
<dbReference type="Proteomes" id="UP000075840">
    <property type="component" value="Unassembled WGS sequence"/>
</dbReference>
<keyword evidence="2" id="KW-1185">Reference proteome</keyword>
<dbReference type="VEuPathDB" id="VectorBase:AARA014330"/>
<protein>
    <submittedName>
        <fullName evidence="1">Uncharacterized protein</fullName>
    </submittedName>
</protein>
<dbReference type="EnsemblMetazoa" id="AARA014330-RA">
    <property type="protein sequence ID" value="AARA014330-PA"/>
    <property type="gene ID" value="AARA014330"/>
</dbReference>
<accession>A0A182IFS2</accession>
<dbReference type="EMBL" id="APCN01004693">
    <property type="status" value="NOT_ANNOTATED_CDS"/>
    <property type="molecule type" value="Genomic_DNA"/>
</dbReference>
<organism evidence="1 2">
    <name type="scientific">Anopheles arabiensis</name>
    <name type="common">Mosquito</name>
    <dbReference type="NCBI Taxonomy" id="7173"/>
    <lineage>
        <taxon>Eukaryota</taxon>
        <taxon>Metazoa</taxon>
        <taxon>Ecdysozoa</taxon>
        <taxon>Arthropoda</taxon>
        <taxon>Hexapoda</taxon>
        <taxon>Insecta</taxon>
        <taxon>Pterygota</taxon>
        <taxon>Neoptera</taxon>
        <taxon>Endopterygota</taxon>
        <taxon>Diptera</taxon>
        <taxon>Nematocera</taxon>
        <taxon>Culicoidea</taxon>
        <taxon>Culicidae</taxon>
        <taxon>Anophelinae</taxon>
        <taxon>Anopheles</taxon>
    </lineage>
</organism>
<evidence type="ECO:0000313" key="1">
    <source>
        <dbReference type="EnsemblMetazoa" id="AARA014330-PA"/>
    </source>
</evidence>